<keyword evidence="2" id="KW-1185">Reference proteome</keyword>
<dbReference type="EMBL" id="DF237569">
    <property type="protein sequence ID" value="GAQ90265.1"/>
    <property type="molecule type" value="Genomic_DNA"/>
</dbReference>
<evidence type="ECO:0000313" key="1">
    <source>
        <dbReference type="EMBL" id="GAQ90265.1"/>
    </source>
</evidence>
<sequence length="289" mass="32200">MQTEGYLYLLADVSAKILFSALLLESNFMCIEEAQRIAQEKRKRDVQIVRSITDEKRMEAELLYSSGTYQDLTDVSYSAPYGKSSVPTRGLKRRGATQAHAEGGRSALLSFRKVGMAREGAWPRREPILASYDISDVIEYLETSLEALTALVRLLERSSGGPEIAIPEGPSVRREWIEGLPAQLATQADWVRASVAYVQLLESLEDFAGPFGEFLRRAAELGSIPHVDIEFDEWVLKCIMLWLRKSGVPIVREVGSNFKVELGGGARRSMVVAVVLLQGCRDRLAKDEC</sequence>
<protein>
    <submittedName>
        <fullName evidence="1">Uncharacterized protein</fullName>
    </submittedName>
</protein>
<dbReference type="Proteomes" id="UP000054558">
    <property type="component" value="Unassembled WGS sequence"/>
</dbReference>
<organism evidence="1 2">
    <name type="scientific">Klebsormidium nitens</name>
    <name type="common">Green alga</name>
    <name type="synonym">Ulothrix nitens</name>
    <dbReference type="NCBI Taxonomy" id="105231"/>
    <lineage>
        <taxon>Eukaryota</taxon>
        <taxon>Viridiplantae</taxon>
        <taxon>Streptophyta</taxon>
        <taxon>Klebsormidiophyceae</taxon>
        <taxon>Klebsormidiales</taxon>
        <taxon>Klebsormidiaceae</taxon>
        <taxon>Klebsormidium</taxon>
    </lineage>
</organism>
<evidence type="ECO:0000313" key="2">
    <source>
        <dbReference type="Proteomes" id="UP000054558"/>
    </source>
</evidence>
<gene>
    <name evidence="1" type="ORF">KFL_006200050</name>
</gene>
<name>A0A1Y1IHC4_KLENI</name>
<dbReference type="AlphaFoldDB" id="A0A1Y1IHC4"/>
<proteinExistence type="predicted"/>
<reference evidence="1 2" key="1">
    <citation type="journal article" date="2014" name="Nat. Commun.">
        <title>Klebsormidium flaccidum genome reveals primary factors for plant terrestrial adaptation.</title>
        <authorList>
            <person name="Hori K."/>
            <person name="Maruyama F."/>
            <person name="Fujisawa T."/>
            <person name="Togashi T."/>
            <person name="Yamamoto N."/>
            <person name="Seo M."/>
            <person name="Sato S."/>
            <person name="Yamada T."/>
            <person name="Mori H."/>
            <person name="Tajima N."/>
            <person name="Moriyama T."/>
            <person name="Ikeuchi M."/>
            <person name="Watanabe M."/>
            <person name="Wada H."/>
            <person name="Kobayashi K."/>
            <person name="Saito M."/>
            <person name="Masuda T."/>
            <person name="Sasaki-Sekimoto Y."/>
            <person name="Mashiguchi K."/>
            <person name="Awai K."/>
            <person name="Shimojima M."/>
            <person name="Masuda S."/>
            <person name="Iwai M."/>
            <person name="Nobusawa T."/>
            <person name="Narise T."/>
            <person name="Kondo S."/>
            <person name="Saito H."/>
            <person name="Sato R."/>
            <person name="Murakawa M."/>
            <person name="Ihara Y."/>
            <person name="Oshima-Yamada Y."/>
            <person name="Ohtaka K."/>
            <person name="Satoh M."/>
            <person name="Sonobe K."/>
            <person name="Ishii M."/>
            <person name="Ohtani R."/>
            <person name="Kanamori-Sato M."/>
            <person name="Honoki R."/>
            <person name="Miyazaki D."/>
            <person name="Mochizuki H."/>
            <person name="Umetsu J."/>
            <person name="Higashi K."/>
            <person name="Shibata D."/>
            <person name="Kamiya Y."/>
            <person name="Sato N."/>
            <person name="Nakamura Y."/>
            <person name="Tabata S."/>
            <person name="Ida S."/>
            <person name="Kurokawa K."/>
            <person name="Ohta H."/>
        </authorList>
    </citation>
    <scope>NUCLEOTIDE SEQUENCE [LARGE SCALE GENOMIC DNA]</scope>
    <source>
        <strain evidence="1 2">NIES-2285</strain>
    </source>
</reference>
<accession>A0A1Y1IHC4</accession>